<keyword evidence="2" id="KW-0808">Transferase</keyword>
<feature type="region of interest" description="Disordered" evidence="1">
    <location>
        <begin position="1"/>
        <end position="94"/>
    </location>
</feature>
<organism evidence="2 3">
    <name type="scientific">Fusarium napiforme</name>
    <dbReference type="NCBI Taxonomy" id="42672"/>
    <lineage>
        <taxon>Eukaryota</taxon>
        <taxon>Fungi</taxon>
        <taxon>Dikarya</taxon>
        <taxon>Ascomycota</taxon>
        <taxon>Pezizomycotina</taxon>
        <taxon>Sordariomycetes</taxon>
        <taxon>Hypocreomycetidae</taxon>
        <taxon>Hypocreales</taxon>
        <taxon>Nectriaceae</taxon>
        <taxon>Fusarium</taxon>
        <taxon>Fusarium fujikuroi species complex</taxon>
    </lineage>
</organism>
<protein>
    <submittedName>
        <fullName evidence="2">Sterol 3-beta-glucosyltransferase</fullName>
    </submittedName>
</protein>
<proteinExistence type="predicted"/>
<dbReference type="GO" id="GO:0016740">
    <property type="term" value="F:transferase activity"/>
    <property type="evidence" value="ECO:0007669"/>
    <property type="project" value="UniProtKB-KW"/>
</dbReference>
<evidence type="ECO:0000313" key="3">
    <source>
        <dbReference type="Proteomes" id="UP000574317"/>
    </source>
</evidence>
<comment type="caution">
    <text evidence="2">The sequence shown here is derived from an EMBL/GenBank/DDBJ whole genome shotgun (WGS) entry which is preliminary data.</text>
</comment>
<keyword evidence="3" id="KW-1185">Reference proteome</keyword>
<dbReference type="EMBL" id="JAAOAO010000412">
    <property type="protein sequence ID" value="KAF5543062.1"/>
    <property type="molecule type" value="Genomic_DNA"/>
</dbReference>
<accession>A0A8H5IUC8</accession>
<feature type="compositionally biased region" description="Pro residues" evidence="1">
    <location>
        <begin position="43"/>
        <end position="55"/>
    </location>
</feature>
<reference evidence="2 3" key="1">
    <citation type="submission" date="2020-05" db="EMBL/GenBank/DDBJ databases">
        <title>Identification and distribution of gene clusters putatively required for synthesis of sphingolipid metabolism inhibitors in phylogenetically diverse species of the filamentous fungus Fusarium.</title>
        <authorList>
            <person name="Kim H.-S."/>
            <person name="Busman M."/>
            <person name="Brown D.W."/>
            <person name="Divon H."/>
            <person name="Uhlig S."/>
            <person name="Proctor R.H."/>
        </authorList>
    </citation>
    <scope>NUCLEOTIDE SEQUENCE [LARGE SCALE GENOMIC DNA]</scope>
    <source>
        <strain evidence="2 3">NRRL 25196</strain>
    </source>
</reference>
<evidence type="ECO:0000256" key="1">
    <source>
        <dbReference type="SAM" id="MobiDB-lite"/>
    </source>
</evidence>
<dbReference type="Proteomes" id="UP000574317">
    <property type="component" value="Unassembled WGS sequence"/>
</dbReference>
<evidence type="ECO:0000313" key="2">
    <source>
        <dbReference type="EMBL" id="KAF5543062.1"/>
    </source>
</evidence>
<feature type="compositionally biased region" description="Polar residues" evidence="1">
    <location>
        <begin position="84"/>
        <end position="94"/>
    </location>
</feature>
<sequence>MDSQQQDPNRLKLDVSEPHHHNDDGQQSTTLITDTHGDVAYPAPIPPPVPSPESPKSPRSPRDNIDPGAGVQQTQVKSEPAQLPSANVSIAPNK</sequence>
<dbReference type="AlphaFoldDB" id="A0A8H5IUC8"/>
<feature type="compositionally biased region" description="Basic and acidic residues" evidence="1">
    <location>
        <begin position="9"/>
        <end position="24"/>
    </location>
</feature>
<gene>
    <name evidence="2" type="ORF">FNAPI_9793</name>
</gene>
<name>A0A8H5IUC8_9HYPO</name>